<dbReference type="AlphaFoldDB" id="V7D3M0"/>
<dbReference type="Gramene" id="ESW35856">
    <property type="protein sequence ID" value="ESW35856"/>
    <property type="gene ID" value="PHAVU_L010100g"/>
</dbReference>
<protein>
    <submittedName>
        <fullName evidence="1">Uncharacterized protein</fullName>
    </submittedName>
</protein>
<dbReference type="EMBL" id="KI548807">
    <property type="protein sequence ID" value="ESW35856.1"/>
    <property type="molecule type" value="Genomic_DNA"/>
</dbReference>
<sequence>MCSEKCTCVCVVYKFTTLIPHPQWSHMMQKSKGNEHGSFHFLCRQELPVLFSDEIHLIKSFLFGKIHIYV</sequence>
<accession>V7D3M0</accession>
<reference evidence="1" key="1">
    <citation type="submission" date="2013-04" db="EMBL/GenBank/DDBJ databases">
        <authorList>
            <person name="Schmutz J."/>
            <person name="McClean P."/>
            <person name="Shu S."/>
            <person name="Cregan P."/>
            <person name="Rokhsar D."/>
            <person name="Jackson S."/>
        </authorList>
    </citation>
    <scope>NUCLEOTIDE SEQUENCE</scope>
</reference>
<name>V7D3M0_PHAVU</name>
<organism evidence="1">
    <name type="scientific">Phaseolus vulgaris</name>
    <name type="common">Kidney bean</name>
    <name type="synonym">French bean</name>
    <dbReference type="NCBI Taxonomy" id="3885"/>
    <lineage>
        <taxon>Eukaryota</taxon>
        <taxon>Viridiplantae</taxon>
        <taxon>Streptophyta</taxon>
        <taxon>Embryophyta</taxon>
        <taxon>Tracheophyta</taxon>
        <taxon>Spermatophyta</taxon>
        <taxon>Magnoliopsida</taxon>
        <taxon>eudicotyledons</taxon>
        <taxon>Gunneridae</taxon>
        <taxon>Pentapetalae</taxon>
        <taxon>rosids</taxon>
        <taxon>fabids</taxon>
        <taxon>Fabales</taxon>
        <taxon>Fabaceae</taxon>
        <taxon>Papilionoideae</taxon>
        <taxon>50 kb inversion clade</taxon>
        <taxon>NPAAA clade</taxon>
        <taxon>indigoferoid/millettioid clade</taxon>
        <taxon>Phaseoleae</taxon>
        <taxon>Phaseolus</taxon>
    </lineage>
</organism>
<proteinExistence type="predicted"/>
<evidence type="ECO:0000313" key="1">
    <source>
        <dbReference type="EMBL" id="ESW35856.1"/>
    </source>
</evidence>
<gene>
    <name evidence="1" type="ORF">PHAVU_L010100g</name>
</gene>